<comment type="caution">
    <text evidence="3">The sequence shown here is derived from an EMBL/GenBank/DDBJ whole genome shotgun (WGS) entry which is preliminary data.</text>
</comment>
<gene>
    <name evidence="3" type="ORF">PSTG_04583</name>
</gene>
<feature type="chain" id="PRO_5005550434" evidence="2">
    <location>
        <begin position="20"/>
        <end position="278"/>
    </location>
</feature>
<dbReference type="PROSITE" id="PS51257">
    <property type="entry name" value="PROKAR_LIPOPROTEIN"/>
    <property type="match status" value="1"/>
</dbReference>
<evidence type="ECO:0000256" key="2">
    <source>
        <dbReference type="SAM" id="SignalP"/>
    </source>
</evidence>
<keyword evidence="2" id="KW-0732">Signal</keyword>
<protein>
    <submittedName>
        <fullName evidence="3">Uncharacterized protein</fullName>
    </submittedName>
</protein>
<feature type="region of interest" description="Disordered" evidence="1">
    <location>
        <begin position="131"/>
        <end position="159"/>
    </location>
</feature>
<feature type="signal peptide" evidence="2">
    <location>
        <begin position="1"/>
        <end position="19"/>
    </location>
</feature>
<dbReference type="EMBL" id="AJIL01000025">
    <property type="protein sequence ID" value="KNF02085.1"/>
    <property type="molecule type" value="Genomic_DNA"/>
</dbReference>
<dbReference type="OrthoDB" id="2153847at2759"/>
<sequence>MKYSIVFFLLGLTSSYCQAISSCVDSHFDNLLARREGPHSSTRLIARKNDRNLQNFAESLGGVSAPNVTKQGDIYKFGPASEKFKDLKSALNRSCDQHSNQCADNYNKKGQGKTAECNAQLDCCKKSVKKELSGNGGANTTGREGGGSGGGAGPEGNLQKVGLVHGVDHFCIGSEGGGSGGGAGGGAGPEGNLQKLGLVHGFTAVFGGVAAPAITNQGDVLKVESGASDEQFKNMKQALTVSCDQQSKLCADKFKEGGDKTQDCNEQLCSCKDSAGKQ</sequence>
<evidence type="ECO:0000313" key="3">
    <source>
        <dbReference type="EMBL" id="KNF02085.1"/>
    </source>
</evidence>
<reference evidence="4" key="1">
    <citation type="submission" date="2014-03" db="EMBL/GenBank/DDBJ databases">
        <title>The Genome Sequence of Puccinia striiformis f. sp. tritici PST-78.</title>
        <authorList>
            <consortium name="The Broad Institute Genome Sequencing Platform"/>
            <person name="Cuomo C."/>
            <person name="Hulbert S."/>
            <person name="Chen X."/>
            <person name="Walker B."/>
            <person name="Young S.K."/>
            <person name="Zeng Q."/>
            <person name="Gargeya S."/>
            <person name="Fitzgerald M."/>
            <person name="Haas B."/>
            <person name="Abouelleil A."/>
            <person name="Alvarado L."/>
            <person name="Arachchi H.M."/>
            <person name="Berlin A.M."/>
            <person name="Chapman S.B."/>
            <person name="Goldberg J."/>
            <person name="Griggs A."/>
            <person name="Gujja S."/>
            <person name="Hansen M."/>
            <person name="Howarth C."/>
            <person name="Imamovic A."/>
            <person name="Larimer J."/>
            <person name="McCowan C."/>
            <person name="Montmayeur A."/>
            <person name="Murphy C."/>
            <person name="Neiman D."/>
            <person name="Pearson M."/>
            <person name="Priest M."/>
            <person name="Roberts A."/>
            <person name="Saif S."/>
            <person name="Shea T."/>
            <person name="Sisk P."/>
            <person name="Sykes S."/>
            <person name="Wortman J."/>
            <person name="Nusbaum C."/>
            <person name="Birren B."/>
        </authorList>
    </citation>
    <scope>NUCLEOTIDE SEQUENCE [LARGE SCALE GENOMIC DNA]</scope>
    <source>
        <strain evidence="4">race PST-78</strain>
    </source>
</reference>
<keyword evidence="4" id="KW-1185">Reference proteome</keyword>
<dbReference type="AlphaFoldDB" id="A0A0L0VSW1"/>
<dbReference type="Proteomes" id="UP000054564">
    <property type="component" value="Unassembled WGS sequence"/>
</dbReference>
<feature type="compositionally biased region" description="Gly residues" evidence="1">
    <location>
        <begin position="134"/>
        <end position="154"/>
    </location>
</feature>
<proteinExistence type="predicted"/>
<name>A0A0L0VSW1_9BASI</name>
<dbReference type="STRING" id="1165861.A0A0L0VSW1"/>
<evidence type="ECO:0000313" key="4">
    <source>
        <dbReference type="Proteomes" id="UP000054564"/>
    </source>
</evidence>
<accession>A0A0L0VSW1</accession>
<organism evidence="3 4">
    <name type="scientific">Puccinia striiformis f. sp. tritici PST-78</name>
    <dbReference type="NCBI Taxonomy" id="1165861"/>
    <lineage>
        <taxon>Eukaryota</taxon>
        <taxon>Fungi</taxon>
        <taxon>Dikarya</taxon>
        <taxon>Basidiomycota</taxon>
        <taxon>Pucciniomycotina</taxon>
        <taxon>Pucciniomycetes</taxon>
        <taxon>Pucciniales</taxon>
        <taxon>Pucciniaceae</taxon>
        <taxon>Puccinia</taxon>
    </lineage>
</organism>
<evidence type="ECO:0000256" key="1">
    <source>
        <dbReference type="SAM" id="MobiDB-lite"/>
    </source>
</evidence>